<dbReference type="Gene3D" id="3.90.190.10">
    <property type="entry name" value="Protein tyrosine phosphatase superfamily"/>
    <property type="match status" value="1"/>
</dbReference>
<feature type="compositionally biased region" description="Basic and acidic residues" evidence="1">
    <location>
        <begin position="32"/>
        <end position="50"/>
    </location>
</feature>
<accession>A0A811L659</accession>
<dbReference type="InterPro" id="IPR029021">
    <property type="entry name" value="Prot-tyrosine_phosphatase-like"/>
</dbReference>
<dbReference type="Pfam" id="PF00102">
    <property type="entry name" value="Y_phosphatase"/>
    <property type="match status" value="1"/>
</dbReference>
<name>A0A811L659_9BILA</name>
<feature type="region of interest" description="Disordered" evidence="1">
    <location>
        <begin position="1"/>
        <end position="122"/>
    </location>
</feature>
<dbReference type="PROSITE" id="PS00383">
    <property type="entry name" value="TYR_PHOSPHATASE_1"/>
    <property type="match status" value="1"/>
</dbReference>
<dbReference type="InterPro" id="IPR003595">
    <property type="entry name" value="Tyr_Pase_cat"/>
</dbReference>
<dbReference type="EMBL" id="CAJFCW020000005">
    <property type="protein sequence ID" value="CAG9117319.1"/>
    <property type="molecule type" value="Genomic_DNA"/>
</dbReference>
<dbReference type="SUPFAM" id="SSF52799">
    <property type="entry name" value="(Phosphotyrosine protein) phosphatases II"/>
    <property type="match status" value="1"/>
</dbReference>
<dbReference type="PROSITE" id="PS50056">
    <property type="entry name" value="TYR_PHOSPHATASE_2"/>
    <property type="match status" value="1"/>
</dbReference>
<feature type="compositionally biased region" description="Basic residues" evidence="1">
    <location>
        <begin position="1"/>
        <end position="20"/>
    </location>
</feature>
<dbReference type="PRINTS" id="PR00700">
    <property type="entry name" value="PRTYPHPHTASE"/>
</dbReference>
<sequence length="473" mass="53916">MSGGRKSPKRRTSSGSKLRKTGSGIMTFFGLKKKDDDGESNSNRERNEKKNVKKKKGKTTRRRQSAQTENEKEKEKDKEKDKEEEDVTKSEEDPKEPPHTNCNRIIVPKEVRTPPPERTTAATEHIGEIKKLYEEGQAVMDFEQIKTAAKEFALNAAKLMPKGAVDEYQAELRKYAVPGFSTKAFTKNISKNRYRDVPCCDNERVVLQDTCCGDYIHANHIRGPPLNSNQHFICTQGPTAYTVSDFWRMVKQENVQQIIMLCETVEAKKTKCLQYWPLFDEEVMKLTDAAITVTNKGRYIHEPGTITTVLQVKDTKKDQSYHMFHHQWKLWPDRGVPDTADVLLRLLQLARACPSDMSVVIHCSAGIGRTGTIMAAEMGIQCFLQNKTPNVLEIVKTLREKRAQAVQTYLQYAFVFKILLCWLEKTNPDAETSKAIQDFLGTFQTIVCYIKHGVDERTVLLDPTINSVMDPMK</sequence>
<feature type="compositionally biased region" description="Basic residues" evidence="1">
    <location>
        <begin position="51"/>
        <end position="64"/>
    </location>
</feature>
<evidence type="ECO:0000313" key="4">
    <source>
        <dbReference type="EMBL" id="CAD5223167.1"/>
    </source>
</evidence>
<dbReference type="InterPro" id="IPR000242">
    <property type="entry name" value="PTP_cat"/>
</dbReference>
<comment type="caution">
    <text evidence="4">The sequence shown here is derived from an EMBL/GenBank/DDBJ whole genome shotgun (WGS) entry which is preliminary data.</text>
</comment>
<evidence type="ECO:0000313" key="5">
    <source>
        <dbReference type="Proteomes" id="UP000614601"/>
    </source>
</evidence>
<dbReference type="SMART" id="SM00194">
    <property type="entry name" value="PTPc"/>
    <property type="match status" value="1"/>
</dbReference>
<evidence type="ECO:0008006" key="6">
    <source>
        <dbReference type="Google" id="ProtNLM"/>
    </source>
</evidence>
<keyword evidence="5" id="KW-1185">Reference proteome</keyword>
<dbReference type="InterPro" id="IPR016130">
    <property type="entry name" value="Tyr_Pase_AS"/>
</dbReference>
<evidence type="ECO:0000256" key="1">
    <source>
        <dbReference type="SAM" id="MobiDB-lite"/>
    </source>
</evidence>
<dbReference type="EMBL" id="CAJFDH010000005">
    <property type="protein sequence ID" value="CAD5223167.1"/>
    <property type="molecule type" value="Genomic_DNA"/>
</dbReference>
<dbReference type="CDD" id="cd00047">
    <property type="entry name" value="PTPc"/>
    <property type="match status" value="1"/>
</dbReference>
<evidence type="ECO:0000259" key="2">
    <source>
        <dbReference type="PROSITE" id="PS50055"/>
    </source>
</evidence>
<feature type="domain" description="Tyrosine-protein phosphatase" evidence="2">
    <location>
        <begin position="188"/>
        <end position="422"/>
    </location>
</feature>
<dbReference type="InterPro" id="IPR052782">
    <property type="entry name" value="Oocyte-zygote_transition_reg"/>
</dbReference>
<gene>
    <name evidence="4" type="ORF">BOKJ2_LOCUS10008</name>
</gene>
<dbReference type="Proteomes" id="UP000614601">
    <property type="component" value="Unassembled WGS sequence"/>
</dbReference>
<dbReference type="AlphaFoldDB" id="A0A811L659"/>
<dbReference type="PANTHER" id="PTHR46163">
    <property type="entry name" value="TYROSINE-PROTEIN PHOSPHATASE-RELATED"/>
    <property type="match status" value="1"/>
</dbReference>
<dbReference type="GO" id="GO:0004725">
    <property type="term" value="F:protein tyrosine phosphatase activity"/>
    <property type="evidence" value="ECO:0007669"/>
    <property type="project" value="InterPro"/>
</dbReference>
<feature type="domain" description="Tyrosine specific protein phosphatases" evidence="3">
    <location>
        <begin position="344"/>
        <end position="413"/>
    </location>
</feature>
<dbReference type="PROSITE" id="PS50055">
    <property type="entry name" value="TYR_PHOSPHATASE_PTP"/>
    <property type="match status" value="1"/>
</dbReference>
<evidence type="ECO:0000259" key="3">
    <source>
        <dbReference type="PROSITE" id="PS50056"/>
    </source>
</evidence>
<feature type="compositionally biased region" description="Basic and acidic residues" evidence="1">
    <location>
        <begin position="69"/>
        <end position="98"/>
    </location>
</feature>
<dbReference type="InterPro" id="IPR000387">
    <property type="entry name" value="Tyr_Pase_dom"/>
</dbReference>
<dbReference type="OrthoDB" id="5855337at2759"/>
<organism evidence="4 5">
    <name type="scientific">Bursaphelenchus okinawaensis</name>
    <dbReference type="NCBI Taxonomy" id="465554"/>
    <lineage>
        <taxon>Eukaryota</taxon>
        <taxon>Metazoa</taxon>
        <taxon>Ecdysozoa</taxon>
        <taxon>Nematoda</taxon>
        <taxon>Chromadorea</taxon>
        <taxon>Rhabditida</taxon>
        <taxon>Tylenchina</taxon>
        <taxon>Tylenchomorpha</taxon>
        <taxon>Aphelenchoidea</taxon>
        <taxon>Aphelenchoididae</taxon>
        <taxon>Bursaphelenchus</taxon>
    </lineage>
</organism>
<reference evidence="4" key="1">
    <citation type="submission" date="2020-09" db="EMBL/GenBank/DDBJ databases">
        <authorList>
            <person name="Kikuchi T."/>
        </authorList>
    </citation>
    <scope>NUCLEOTIDE SEQUENCE</scope>
    <source>
        <strain evidence="4">SH1</strain>
    </source>
</reference>
<proteinExistence type="predicted"/>
<protein>
    <recommendedName>
        <fullName evidence="6">Tyrosine phosphatase</fullName>
    </recommendedName>
</protein>
<dbReference type="Proteomes" id="UP000783686">
    <property type="component" value="Unassembled WGS sequence"/>
</dbReference>
<dbReference type="SMART" id="SM00404">
    <property type="entry name" value="PTPc_motif"/>
    <property type="match status" value="1"/>
</dbReference>